<feature type="region of interest" description="Disordered" evidence="1">
    <location>
        <begin position="44"/>
        <end position="67"/>
    </location>
</feature>
<comment type="caution">
    <text evidence="2">The sequence shown here is derived from an EMBL/GenBank/DDBJ whole genome shotgun (WGS) entry which is preliminary data.</text>
</comment>
<feature type="compositionally biased region" description="Basic and acidic residues" evidence="1">
    <location>
        <begin position="448"/>
        <end position="458"/>
    </location>
</feature>
<feature type="compositionally biased region" description="Low complexity" evidence="1">
    <location>
        <begin position="676"/>
        <end position="685"/>
    </location>
</feature>
<feature type="region of interest" description="Disordered" evidence="1">
    <location>
        <begin position="676"/>
        <end position="758"/>
    </location>
</feature>
<accession>A0AAN8KA79</accession>
<feature type="compositionally biased region" description="Low complexity" evidence="1">
    <location>
        <begin position="328"/>
        <end position="339"/>
    </location>
</feature>
<feature type="compositionally biased region" description="Polar residues" evidence="1">
    <location>
        <begin position="686"/>
        <end position="700"/>
    </location>
</feature>
<feature type="region of interest" description="Disordered" evidence="1">
    <location>
        <begin position="403"/>
        <end position="538"/>
    </location>
</feature>
<dbReference type="EMBL" id="JAZGQO010000003">
    <property type="protein sequence ID" value="KAK6188735.1"/>
    <property type="molecule type" value="Genomic_DNA"/>
</dbReference>
<dbReference type="Proteomes" id="UP001347796">
    <property type="component" value="Unassembled WGS sequence"/>
</dbReference>
<feature type="compositionally biased region" description="Polar residues" evidence="1">
    <location>
        <begin position="726"/>
        <end position="750"/>
    </location>
</feature>
<protein>
    <submittedName>
        <fullName evidence="2">Uncharacterized protein</fullName>
    </submittedName>
</protein>
<feature type="compositionally biased region" description="Pro residues" evidence="1">
    <location>
        <begin position="489"/>
        <end position="499"/>
    </location>
</feature>
<name>A0AAN8KA79_PATCE</name>
<reference evidence="2 3" key="1">
    <citation type="submission" date="2024-01" db="EMBL/GenBank/DDBJ databases">
        <title>The genome of the rayed Mediterranean limpet Patella caerulea (Linnaeus, 1758).</title>
        <authorList>
            <person name="Anh-Thu Weber A."/>
            <person name="Halstead-Nussloch G."/>
        </authorList>
    </citation>
    <scope>NUCLEOTIDE SEQUENCE [LARGE SCALE GENOMIC DNA]</scope>
    <source>
        <strain evidence="2">AATW-2023a</strain>
        <tissue evidence="2">Whole specimen</tissue>
    </source>
</reference>
<evidence type="ECO:0000256" key="1">
    <source>
        <dbReference type="SAM" id="MobiDB-lite"/>
    </source>
</evidence>
<evidence type="ECO:0000313" key="2">
    <source>
        <dbReference type="EMBL" id="KAK6188735.1"/>
    </source>
</evidence>
<gene>
    <name evidence="2" type="ORF">SNE40_004851</name>
</gene>
<sequence>MPVMMKPEPRDEPLVQQQLVPPPVIQSTASVPTATPLSQINVAATQPHTSSQCSPLQEADGKDSQEDVENRIDVESIKGVFGWATVDGVNIPYIIRKYKKFVSVRIVEKKLLSRYPNAFPDELAKKDPLVSFFVTEYEAKLLNEINTIHCSFEYGNQAFTTKELIVDLVEFEDFYNLVKKTFPEEVLAKLRSGDEQAPESKSAGSTPTREVLEKVCSWIQINNTVTPVIKRKDMTFVPLSVIKYAAGLLTNVQLDGVQPSPDDCAFLNETCKIAGFDFQFGKSTKLIELSEIARHCQPTILQLPFEDPLKHARYLDTPSPSAQPPSPSTTHHSSPPSQTNVQNPTLPNPQFPYQRPNVPVNPFAMMQMMTRSLVPQQLAYSQPGVMPNAMANQALMQRMSFNPRLAGGNVNPHPHGPYNQPQPQINNGNLPYPPPPYNPQQANLPNNPRRESPQEHMHLQQNQAHNQIYPRQGVPPNQGYPYQAHNPRVLPPNSPPYQSPKPTGRAPSVMGNLISSSAQPMDPKQRPPPPAAASSKNVDQTFRSNIQSASRSNVQPENTIVTSKPSSSNHLKIEGVVLNGKSISCLNLNSSGRQGKFCLVEAVCKLYFSQCNINEFLYVLQNVLNVPLYSCKDEEEKSFIQYYNLPVNVLKCNKMVKLSDLDNFFPHMSYIINQTSSDSASSSSSNRENAGQTTNPQSIGGVNAPPGGGTAASRKRQSSGQGGPESKQSCKLEQIMQRLTQTRNQTTDASATIPGLTD</sequence>
<feature type="region of interest" description="Disordered" evidence="1">
    <location>
        <begin position="547"/>
        <end position="566"/>
    </location>
</feature>
<feature type="compositionally biased region" description="Polar residues" evidence="1">
    <location>
        <begin position="44"/>
        <end position="55"/>
    </location>
</feature>
<proteinExistence type="predicted"/>
<organism evidence="2 3">
    <name type="scientific">Patella caerulea</name>
    <name type="common">Rayed Mediterranean limpet</name>
    <dbReference type="NCBI Taxonomy" id="87958"/>
    <lineage>
        <taxon>Eukaryota</taxon>
        <taxon>Metazoa</taxon>
        <taxon>Spiralia</taxon>
        <taxon>Lophotrochozoa</taxon>
        <taxon>Mollusca</taxon>
        <taxon>Gastropoda</taxon>
        <taxon>Patellogastropoda</taxon>
        <taxon>Patelloidea</taxon>
        <taxon>Patellidae</taxon>
        <taxon>Patella</taxon>
    </lineage>
</organism>
<feature type="region of interest" description="Disordered" evidence="1">
    <location>
        <begin position="312"/>
        <end position="355"/>
    </location>
</feature>
<dbReference type="AlphaFoldDB" id="A0AAN8KA79"/>
<evidence type="ECO:0000313" key="3">
    <source>
        <dbReference type="Proteomes" id="UP001347796"/>
    </source>
</evidence>
<keyword evidence="3" id="KW-1185">Reference proteome</keyword>